<evidence type="ECO:0000313" key="2">
    <source>
        <dbReference type="EMBL" id="CAF4362268.1"/>
    </source>
</evidence>
<evidence type="ECO:0000313" key="1">
    <source>
        <dbReference type="EMBL" id="CAF1500530.1"/>
    </source>
</evidence>
<comment type="caution">
    <text evidence="1">The sequence shown here is derived from an EMBL/GenBank/DDBJ whole genome shotgun (WGS) entry which is preliminary data.</text>
</comment>
<dbReference type="Proteomes" id="UP000681722">
    <property type="component" value="Unassembled WGS sequence"/>
</dbReference>
<name>A0A815TDF7_9BILA</name>
<accession>A0A815TDF7</accession>
<organism evidence="1 3">
    <name type="scientific">Didymodactylos carnosus</name>
    <dbReference type="NCBI Taxonomy" id="1234261"/>
    <lineage>
        <taxon>Eukaryota</taxon>
        <taxon>Metazoa</taxon>
        <taxon>Spiralia</taxon>
        <taxon>Gnathifera</taxon>
        <taxon>Rotifera</taxon>
        <taxon>Eurotatoria</taxon>
        <taxon>Bdelloidea</taxon>
        <taxon>Philodinida</taxon>
        <taxon>Philodinidae</taxon>
        <taxon>Didymodactylos</taxon>
    </lineage>
</organism>
<dbReference type="OrthoDB" id="10061787at2759"/>
<sequence>MMNHTSTEEDNDDTDYLKKHEECLILLHHTVAHLHDQHQQETQRLLEQFLEKLSAEEEEEGDRLTLDKLLPYVANDDIDTIIVALSSLYYSTTHLIHSTIQLGTTIHTLYELQTTDA</sequence>
<dbReference type="EMBL" id="CAJNOQ010022387">
    <property type="protein sequence ID" value="CAF1500530.1"/>
    <property type="molecule type" value="Genomic_DNA"/>
</dbReference>
<gene>
    <name evidence="1" type="ORF">GPM918_LOCUS36661</name>
    <name evidence="2" type="ORF">SRO942_LOCUS37406</name>
</gene>
<keyword evidence="3" id="KW-1185">Reference proteome</keyword>
<dbReference type="EMBL" id="CAJOBC010087904">
    <property type="protein sequence ID" value="CAF4362268.1"/>
    <property type="molecule type" value="Genomic_DNA"/>
</dbReference>
<protein>
    <submittedName>
        <fullName evidence="1">Uncharacterized protein</fullName>
    </submittedName>
</protein>
<reference evidence="1" key="1">
    <citation type="submission" date="2021-02" db="EMBL/GenBank/DDBJ databases">
        <authorList>
            <person name="Nowell W R."/>
        </authorList>
    </citation>
    <scope>NUCLEOTIDE SEQUENCE</scope>
</reference>
<evidence type="ECO:0000313" key="3">
    <source>
        <dbReference type="Proteomes" id="UP000663829"/>
    </source>
</evidence>
<dbReference type="AlphaFoldDB" id="A0A815TDF7"/>
<dbReference type="Proteomes" id="UP000663829">
    <property type="component" value="Unassembled WGS sequence"/>
</dbReference>
<proteinExistence type="predicted"/>